<gene>
    <name evidence="1" type="primary">AVEN_95668_1</name>
    <name evidence="1" type="ORF">NPIL_78741</name>
</gene>
<evidence type="ECO:0000313" key="2">
    <source>
        <dbReference type="Proteomes" id="UP000887013"/>
    </source>
</evidence>
<dbReference type="Proteomes" id="UP000887013">
    <property type="component" value="Unassembled WGS sequence"/>
</dbReference>
<organism evidence="1 2">
    <name type="scientific">Nephila pilipes</name>
    <name type="common">Giant wood spider</name>
    <name type="synonym">Nephila maculata</name>
    <dbReference type="NCBI Taxonomy" id="299642"/>
    <lineage>
        <taxon>Eukaryota</taxon>
        <taxon>Metazoa</taxon>
        <taxon>Ecdysozoa</taxon>
        <taxon>Arthropoda</taxon>
        <taxon>Chelicerata</taxon>
        <taxon>Arachnida</taxon>
        <taxon>Araneae</taxon>
        <taxon>Araneomorphae</taxon>
        <taxon>Entelegynae</taxon>
        <taxon>Araneoidea</taxon>
        <taxon>Nephilidae</taxon>
        <taxon>Nephila</taxon>
    </lineage>
</organism>
<dbReference type="PANTHER" id="PTHR47331">
    <property type="entry name" value="PHD-TYPE DOMAIN-CONTAINING PROTEIN"/>
    <property type="match status" value="1"/>
</dbReference>
<dbReference type="InterPro" id="IPR008042">
    <property type="entry name" value="Retrotrans_Pao"/>
</dbReference>
<dbReference type="AlphaFoldDB" id="A0A8X6Q3G4"/>
<dbReference type="Pfam" id="PF05380">
    <property type="entry name" value="Peptidase_A17"/>
    <property type="match status" value="1"/>
</dbReference>
<comment type="caution">
    <text evidence="1">The sequence shown here is derived from an EMBL/GenBank/DDBJ whole genome shotgun (WGS) entry which is preliminary data.</text>
</comment>
<name>A0A8X6Q3G4_NEPPI</name>
<reference evidence="1" key="1">
    <citation type="submission" date="2020-08" db="EMBL/GenBank/DDBJ databases">
        <title>Multicomponent nature underlies the extraordinary mechanical properties of spider dragline silk.</title>
        <authorList>
            <person name="Kono N."/>
            <person name="Nakamura H."/>
            <person name="Mori M."/>
            <person name="Yoshida Y."/>
            <person name="Ohtoshi R."/>
            <person name="Malay A.D."/>
            <person name="Moran D.A.P."/>
            <person name="Tomita M."/>
            <person name="Numata K."/>
            <person name="Arakawa K."/>
        </authorList>
    </citation>
    <scope>NUCLEOTIDE SEQUENCE</scope>
</reference>
<dbReference type="OrthoDB" id="6430234at2759"/>
<dbReference type="EMBL" id="BMAW01027736">
    <property type="protein sequence ID" value="GFU03718.1"/>
    <property type="molecule type" value="Genomic_DNA"/>
</dbReference>
<sequence>MYVDDWITGQDTREEALLISLHAENIMKEAGMEMRKWISNDTTLMSQWAAKGFDTYPVDTSVSLGSNKTKVLGLAWQTLDDCLTLDTKGLLEFISTNKNTKRFLLQAIGKIFDPLGLISPFTIRMKCLIQELWKNKITWDEELPPKIVERFIFNCKNLGNRKEGPLTSEEMMEAEYFLLKLEQLMSFHTEMTAMRNGDDICHKIRESRLPRLQFSVVSLPYETFEFDFLSFKESDQVTLFVVKNSFKEATAQFTSERKCFRFSEGLKLPPDAVYLFISWRKGV</sequence>
<protein>
    <submittedName>
        <fullName evidence="1">Integrase catalytic domain-containing protein</fullName>
    </submittedName>
</protein>
<keyword evidence="2" id="KW-1185">Reference proteome</keyword>
<evidence type="ECO:0000313" key="1">
    <source>
        <dbReference type="EMBL" id="GFU03718.1"/>
    </source>
</evidence>
<proteinExistence type="predicted"/>
<accession>A0A8X6Q3G4</accession>